<accession>A0A8K0SJM8</accession>
<dbReference type="Proteomes" id="UP000813444">
    <property type="component" value="Unassembled WGS sequence"/>
</dbReference>
<evidence type="ECO:0000313" key="2">
    <source>
        <dbReference type="EMBL" id="KAH7313928.1"/>
    </source>
</evidence>
<reference evidence="2" key="1">
    <citation type="journal article" date="2021" name="Nat. Commun.">
        <title>Genetic determinants of endophytism in the Arabidopsis root mycobiome.</title>
        <authorList>
            <person name="Mesny F."/>
            <person name="Miyauchi S."/>
            <person name="Thiergart T."/>
            <person name="Pickel B."/>
            <person name="Atanasova L."/>
            <person name="Karlsson M."/>
            <person name="Huettel B."/>
            <person name="Barry K.W."/>
            <person name="Haridas S."/>
            <person name="Chen C."/>
            <person name="Bauer D."/>
            <person name="Andreopoulos W."/>
            <person name="Pangilinan J."/>
            <person name="LaButti K."/>
            <person name="Riley R."/>
            <person name="Lipzen A."/>
            <person name="Clum A."/>
            <person name="Drula E."/>
            <person name="Henrissat B."/>
            <person name="Kohler A."/>
            <person name="Grigoriev I.V."/>
            <person name="Martin F.M."/>
            <person name="Hacquard S."/>
        </authorList>
    </citation>
    <scope>NUCLEOTIDE SEQUENCE</scope>
    <source>
        <strain evidence="2">MPI-CAGE-CH-0235</strain>
    </source>
</reference>
<feature type="chain" id="PRO_5035427596" evidence="1">
    <location>
        <begin position="18"/>
        <end position="216"/>
    </location>
</feature>
<evidence type="ECO:0000256" key="1">
    <source>
        <dbReference type="SAM" id="SignalP"/>
    </source>
</evidence>
<organism evidence="2 3">
    <name type="scientific">Stachybotrys elegans</name>
    <dbReference type="NCBI Taxonomy" id="80388"/>
    <lineage>
        <taxon>Eukaryota</taxon>
        <taxon>Fungi</taxon>
        <taxon>Dikarya</taxon>
        <taxon>Ascomycota</taxon>
        <taxon>Pezizomycotina</taxon>
        <taxon>Sordariomycetes</taxon>
        <taxon>Hypocreomycetidae</taxon>
        <taxon>Hypocreales</taxon>
        <taxon>Stachybotryaceae</taxon>
        <taxon>Stachybotrys</taxon>
    </lineage>
</organism>
<name>A0A8K0SJM8_9HYPO</name>
<dbReference type="EMBL" id="JAGPNK010000009">
    <property type="protein sequence ID" value="KAH7313928.1"/>
    <property type="molecule type" value="Genomic_DNA"/>
</dbReference>
<gene>
    <name evidence="2" type="ORF">B0I35DRAFT_480568</name>
</gene>
<proteinExistence type="predicted"/>
<keyword evidence="1" id="KW-0732">Signal</keyword>
<evidence type="ECO:0000313" key="3">
    <source>
        <dbReference type="Proteomes" id="UP000813444"/>
    </source>
</evidence>
<sequence>MKFAVFFSMVCLASSGAIEDRGEQAPDSRSVGDVEERADPCTAGGCYKTINPELQNLVNSKELCVKAIEGYIAKTGYTPCGSQAAYTEACTCVGQQPAPQPSTNECGKTDCYKFIFPQLQRKIQTASACQKVADAYVSDKNNYVPPYCTSKAISAACNCVGRRKKRSAAKSSYDPAKFDYSCGRKDWPCGASQPSCCRGLSCKKFDGGYYSYSLCK</sequence>
<comment type="caution">
    <text evidence="2">The sequence shown here is derived from an EMBL/GenBank/DDBJ whole genome shotgun (WGS) entry which is preliminary data.</text>
</comment>
<dbReference type="AlphaFoldDB" id="A0A8K0SJM8"/>
<feature type="signal peptide" evidence="1">
    <location>
        <begin position="1"/>
        <end position="17"/>
    </location>
</feature>
<protein>
    <submittedName>
        <fullName evidence="2">Uncharacterized protein</fullName>
    </submittedName>
</protein>
<keyword evidence="3" id="KW-1185">Reference proteome</keyword>